<evidence type="ECO:0000313" key="13">
    <source>
        <dbReference type="Proteomes" id="UP000481033"/>
    </source>
</evidence>
<evidence type="ECO:0000256" key="5">
    <source>
        <dbReference type="ARBA" id="ARBA00022989"/>
    </source>
</evidence>
<dbReference type="CDD" id="cd12916">
    <property type="entry name" value="VKOR_1"/>
    <property type="match status" value="1"/>
</dbReference>
<dbReference type="Gene3D" id="1.20.1440.130">
    <property type="entry name" value="VKOR domain"/>
    <property type="match status" value="1"/>
</dbReference>
<dbReference type="Gene3D" id="3.40.30.10">
    <property type="entry name" value="Glutaredoxin"/>
    <property type="match status" value="1"/>
</dbReference>
<keyword evidence="6" id="KW-0560">Oxidoreductase</keyword>
<comment type="similarity">
    <text evidence="2">Belongs to the VKOR family.</text>
</comment>
<name>A0A6M0RFL9_9CYAN</name>
<dbReference type="GO" id="GO:0048038">
    <property type="term" value="F:quinone binding"/>
    <property type="evidence" value="ECO:0007669"/>
    <property type="project" value="UniProtKB-KW"/>
</dbReference>
<dbReference type="InterPro" id="IPR012932">
    <property type="entry name" value="VKOR"/>
</dbReference>
<dbReference type="PANTHER" id="PTHR34573">
    <property type="entry name" value="VKC DOMAIN-CONTAINING PROTEIN"/>
    <property type="match status" value="1"/>
</dbReference>
<evidence type="ECO:0000256" key="2">
    <source>
        <dbReference type="ARBA" id="ARBA00006214"/>
    </source>
</evidence>
<feature type="domain" description="Vitamin K epoxide reductase" evidence="11">
    <location>
        <begin position="13"/>
        <end position="136"/>
    </location>
</feature>
<feature type="transmembrane region" description="Helical" evidence="10">
    <location>
        <begin position="114"/>
        <end position="132"/>
    </location>
</feature>
<dbReference type="InterPro" id="IPR044698">
    <property type="entry name" value="VKOR/LTO1"/>
</dbReference>
<dbReference type="Proteomes" id="UP000481033">
    <property type="component" value="Unassembled WGS sequence"/>
</dbReference>
<evidence type="ECO:0000256" key="4">
    <source>
        <dbReference type="ARBA" id="ARBA00022719"/>
    </source>
</evidence>
<protein>
    <recommendedName>
        <fullName evidence="11">Vitamin K epoxide reductase domain-containing protein</fullName>
    </recommendedName>
</protein>
<evidence type="ECO:0000259" key="11">
    <source>
        <dbReference type="SMART" id="SM00756"/>
    </source>
</evidence>
<reference evidence="12 13" key="1">
    <citation type="journal article" date="2020" name="Microb. Ecol.">
        <title>Ecogenomics of the Marine Benthic Filamentous Cyanobacterium Adonisia.</title>
        <authorList>
            <person name="Walter J.M."/>
            <person name="Coutinho F.H."/>
            <person name="Leomil L."/>
            <person name="Hargreaves P.I."/>
            <person name="Campeao M.E."/>
            <person name="Vieira V.V."/>
            <person name="Silva B.S."/>
            <person name="Fistarol G.O."/>
            <person name="Salomon P.S."/>
            <person name="Sawabe T."/>
            <person name="Mino S."/>
            <person name="Hosokawa M."/>
            <person name="Miyashita H."/>
            <person name="Maruyama F."/>
            <person name="van Verk M.C."/>
            <person name="Dutilh B.E."/>
            <person name="Thompson C.C."/>
            <person name="Thompson F.L."/>
        </authorList>
    </citation>
    <scope>NUCLEOTIDE SEQUENCE [LARGE SCALE GENOMIC DNA]</scope>
    <source>
        <strain evidence="12 13">CCMR0081</strain>
    </source>
</reference>
<comment type="caution">
    <text evidence="12">The sequence shown here is derived from an EMBL/GenBank/DDBJ whole genome shotgun (WGS) entry which is preliminary data.</text>
</comment>
<keyword evidence="4" id="KW-0874">Quinone</keyword>
<dbReference type="GO" id="GO:0016491">
    <property type="term" value="F:oxidoreductase activity"/>
    <property type="evidence" value="ECO:0007669"/>
    <property type="project" value="UniProtKB-KW"/>
</dbReference>
<dbReference type="SMART" id="SM00756">
    <property type="entry name" value="VKc"/>
    <property type="match status" value="1"/>
</dbReference>
<evidence type="ECO:0000256" key="6">
    <source>
        <dbReference type="ARBA" id="ARBA00023002"/>
    </source>
</evidence>
<comment type="subcellular location">
    <subcellularLocation>
        <location evidence="1">Membrane</location>
        <topology evidence="1">Multi-pass membrane protein</topology>
    </subcellularLocation>
</comment>
<keyword evidence="3 10" id="KW-0812">Transmembrane</keyword>
<sequence>MPRKRKQPTTWIHRNSRYLMAGASAAGLLLAIGCMAKGSSLLAGSAYVQLGGLSLPLLGAIAYFLMGALAIGPVATKNKSLENPTWLGLFIGSTAMTIFSGYLLYVMFAVLQEPCVPCMLSAFLSVGLWVLTLIGNRWESLGQLLLPGISVALVASIATTGLYAYAQNPDSFIAGNPPPAVETNSGTSEIELAKHLTAIGATKYGAWWCPHCHAQQTLFGKDAFKYVTYVECDEEGIDPQPNACRAAGVQSYPTWEINGQTYAGVQSLQSLASVSGYTGPQEFINQNAQH</sequence>
<evidence type="ECO:0000256" key="7">
    <source>
        <dbReference type="ARBA" id="ARBA00023136"/>
    </source>
</evidence>
<evidence type="ECO:0000256" key="3">
    <source>
        <dbReference type="ARBA" id="ARBA00022692"/>
    </source>
</evidence>
<keyword evidence="9" id="KW-0676">Redox-active center</keyword>
<keyword evidence="8" id="KW-1015">Disulfide bond</keyword>
<dbReference type="CDD" id="cd01659">
    <property type="entry name" value="TRX_superfamily"/>
    <property type="match status" value="1"/>
</dbReference>
<feature type="transmembrane region" description="Helical" evidence="10">
    <location>
        <begin position="144"/>
        <end position="166"/>
    </location>
</feature>
<accession>A0A6M0RFL9</accession>
<dbReference type="SUPFAM" id="SSF52833">
    <property type="entry name" value="Thioredoxin-like"/>
    <property type="match status" value="1"/>
</dbReference>
<keyword evidence="7 10" id="KW-0472">Membrane</keyword>
<proteinExistence type="inferred from homology"/>
<dbReference type="InterPro" id="IPR038354">
    <property type="entry name" value="VKOR_sf"/>
</dbReference>
<keyword evidence="5 10" id="KW-1133">Transmembrane helix</keyword>
<dbReference type="Pfam" id="PF07884">
    <property type="entry name" value="VKOR"/>
    <property type="match status" value="1"/>
</dbReference>
<evidence type="ECO:0000256" key="9">
    <source>
        <dbReference type="ARBA" id="ARBA00023284"/>
    </source>
</evidence>
<evidence type="ECO:0000256" key="1">
    <source>
        <dbReference type="ARBA" id="ARBA00004141"/>
    </source>
</evidence>
<dbReference type="InterPro" id="IPR036249">
    <property type="entry name" value="Thioredoxin-like_sf"/>
</dbReference>
<evidence type="ECO:0000256" key="8">
    <source>
        <dbReference type="ARBA" id="ARBA00023157"/>
    </source>
</evidence>
<organism evidence="12 13">
    <name type="scientific">Adonisia turfae CCMR0081</name>
    <dbReference type="NCBI Taxonomy" id="2292702"/>
    <lineage>
        <taxon>Bacteria</taxon>
        <taxon>Bacillati</taxon>
        <taxon>Cyanobacteriota</taxon>
        <taxon>Adonisia</taxon>
        <taxon>Adonisia turfae</taxon>
    </lineage>
</organism>
<dbReference type="EMBL" id="QXHD01000003">
    <property type="protein sequence ID" value="NEZ54710.1"/>
    <property type="molecule type" value="Genomic_DNA"/>
</dbReference>
<evidence type="ECO:0000313" key="12">
    <source>
        <dbReference type="EMBL" id="NEZ54710.1"/>
    </source>
</evidence>
<keyword evidence="13" id="KW-1185">Reference proteome</keyword>
<dbReference type="PROSITE" id="PS51257">
    <property type="entry name" value="PROKAR_LIPOPROTEIN"/>
    <property type="match status" value="1"/>
</dbReference>
<gene>
    <name evidence="12" type="ORF">DXZ20_03175</name>
</gene>
<dbReference type="AlphaFoldDB" id="A0A6M0RFL9"/>
<dbReference type="GO" id="GO:0016020">
    <property type="term" value="C:membrane"/>
    <property type="evidence" value="ECO:0007669"/>
    <property type="project" value="UniProtKB-SubCell"/>
</dbReference>
<evidence type="ECO:0000256" key="10">
    <source>
        <dbReference type="SAM" id="Phobius"/>
    </source>
</evidence>
<dbReference type="PANTHER" id="PTHR34573:SF1">
    <property type="entry name" value="VITAMIN K EPOXIDE REDUCTASE DOMAIN-CONTAINING PROTEIN"/>
    <property type="match status" value="1"/>
</dbReference>
<feature type="transmembrane region" description="Helical" evidence="10">
    <location>
        <begin position="86"/>
        <end position="108"/>
    </location>
</feature>
<feature type="transmembrane region" description="Helical" evidence="10">
    <location>
        <begin position="46"/>
        <end position="74"/>
    </location>
</feature>
<dbReference type="RefSeq" id="WP_163696371.1">
    <property type="nucleotide sequence ID" value="NZ_QXHD01000003.1"/>
</dbReference>